<evidence type="ECO:0000256" key="1">
    <source>
        <dbReference type="ARBA" id="ARBA00022741"/>
    </source>
</evidence>
<proteinExistence type="predicted"/>
<dbReference type="STRING" id="35608.A0A2U1QBK7"/>
<evidence type="ECO:0008006" key="6">
    <source>
        <dbReference type="Google" id="ProtNLM"/>
    </source>
</evidence>
<reference evidence="4 5" key="1">
    <citation type="journal article" date="2018" name="Mol. Plant">
        <title>The genome of Artemisia annua provides insight into the evolution of Asteraceae family and artemisinin biosynthesis.</title>
        <authorList>
            <person name="Shen Q."/>
            <person name="Zhang L."/>
            <person name="Liao Z."/>
            <person name="Wang S."/>
            <person name="Yan T."/>
            <person name="Shi P."/>
            <person name="Liu M."/>
            <person name="Fu X."/>
            <person name="Pan Q."/>
            <person name="Wang Y."/>
            <person name="Lv Z."/>
            <person name="Lu X."/>
            <person name="Zhang F."/>
            <person name="Jiang W."/>
            <person name="Ma Y."/>
            <person name="Chen M."/>
            <person name="Hao X."/>
            <person name="Li L."/>
            <person name="Tang Y."/>
            <person name="Lv G."/>
            <person name="Zhou Y."/>
            <person name="Sun X."/>
            <person name="Brodelius P.E."/>
            <person name="Rose J.K.C."/>
            <person name="Tang K."/>
        </authorList>
    </citation>
    <scope>NUCLEOTIDE SEQUENCE [LARGE SCALE GENOMIC DNA]</scope>
    <source>
        <strain evidence="5">cv. Huhao1</strain>
        <tissue evidence="4">Leaf</tissue>
    </source>
</reference>
<feature type="signal peptide" evidence="3">
    <location>
        <begin position="1"/>
        <end position="19"/>
    </location>
</feature>
<evidence type="ECO:0000256" key="3">
    <source>
        <dbReference type="SAM" id="SignalP"/>
    </source>
</evidence>
<dbReference type="InterPro" id="IPR018181">
    <property type="entry name" value="Heat_shock_70_CS"/>
</dbReference>
<keyword evidence="5" id="KW-1185">Reference proteome</keyword>
<evidence type="ECO:0000313" key="4">
    <source>
        <dbReference type="EMBL" id="PWA95381.1"/>
    </source>
</evidence>
<dbReference type="InterPro" id="IPR013126">
    <property type="entry name" value="Hsp_70_fam"/>
</dbReference>
<keyword evidence="3" id="KW-0732">Signal</keyword>
<keyword evidence="2" id="KW-0067">ATP-binding</keyword>
<dbReference type="Gene3D" id="3.30.420.40">
    <property type="match status" value="4"/>
</dbReference>
<dbReference type="FunFam" id="3.30.30.30:FF:000003">
    <property type="entry name" value="Heat shock protein 9"/>
    <property type="match status" value="1"/>
</dbReference>
<dbReference type="SUPFAM" id="SSF53067">
    <property type="entry name" value="Actin-like ATPase domain"/>
    <property type="match status" value="2"/>
</dbReference>
<feature type="chain" id="PRO_5015432979" description="Heat shock protein 70 family" evidence="3">
    <location>
        <begin position="20"/>
        <end position="336"/>
    </location>
</feature>
<organism evidence="4 5">
    <name type="scientific">Artemisia annua</name>
    <name type="common">Sweet wormwood</name>
    <dbReference type="NCBI Taxonomy" id="35608"/>
    <lineage>
        <taxon>Eukaryota</taxon>
        <taxon>Viridiplantae</taxon>
        <taxon>Streptophyta</taxon>
        <taxon>Embryophyta</taxon>
        <taxon>Tracheophyta</taxon>
        <taxon>Spermatophyta</taxon>
        <taxon>Magnoliopsida</taxon>
        <taxon>eudicotyledons</taxon>
        <taxon>Gunneridae</taxon>
        <taxon>Pentapetalae</taxon>
        <taxon>asterids</taxon>
        <taxon>campanulids</taxon>
        <taxon>Asterales</taxon>
        <taxon>Asteraceae</taxon>
        <taxon>Asteroideae</taxon>
        <taxon>Anthemideae</taxon>
        <taxon>Artemisiinae</taxon>
        <taxon>Artemisia</taxon>
    </lineage>
</organism>
<comment type="caution">
    <text evidence="4">The sequence shown here is derived from an EMBL/GenBank/DDBJ whole genome shotgun (WGS) entry which is preliminary data.</text>
</comment>
<dbReference type="Pfam" id="PF00012">
    <property type="entry name" value="HSP70"/>
    <property type="match status" value="2"/>
</dbReference>
<dbReference type="AlphaFoldDB" id="A0A2U1QBK7"/>
<keyword evidence="1" id="KW-0547">Nucleotide-binding</keyword>
<evidence type="ECO:0000313" key="5">
    <source>
        <dbReference type="Proteomes" id="UP000245207"/>
    </source>
</evidence>
<protein>
    <recommendedName>
        <fullName evidence="6">Heat shock protein 70 family</fullName>
    </recommendedName>
</protein>
<dbReference type="GO" id="GO:0005524">
    <property type="term" value="F:ATP binding"/>
    <property type="evidence" value="ECO:0007669"/>
    <property type="project" value="UniProtKB-KW"/>
</dbReference>
<dbReference type="EMBL" id="PKPP01000246">
    <property type="protein sequence ID" value="PWA95381.1"/>
    <property type="molecule type" value="Genomic_DNA"/>
</dbReference>
<dbReference type="PANTHER" id="PTHR19375">
    <property type="entry name" value="HEAT SHOCK PROTEIN 70KDA"/>
    <property type="match status" value="1"/>
</dbReference>
<gene>
    <name evidence="4" type="ORF">CTI12_AA051460</name>
</gene>
<dbReference type="PROSITE" id="PS00297">
    <property type="entry name" value="HSP70_1"/>
    <property type="match status" value="1"/>
</dbReference>
<dbReference type="OrthoDB" id="2401965at2759"/>
<dbReference type="PRINTS" id="PR00301">
    <property type="entry name" value="HEATSHOCK70"/>
</dbReference>
<dbReference type="GO" id="GO:0140662">
    <property type="term" value="F:ATP-dependent protein folding chaperone"/>
    <property type="evidence" value="ECO:0007669"/>
    <property type="project" value="InterPro"/>
</dbReference>
<dbReference type="InterPro" id="IPR043129">
    <property type="entry name" value="ATPase_NBD"/>
</dbReference>
<accession>A0A2U1QBK7</accession>
<dbReference type="Proteomes" id="UP000245207">
    <property type="component" value="Unassembled WGS sequence"/>
</dbReference>
<sequence length="336" mass="36973">MGRSSVILAIVFLIGFCLSAISMATQEDKTTIGIDLGTSSSCVGVYTNDHVEIIPNEQGNRCTPSWVAFTDSDRLIGEPAKNQASLNANRTIFHVKKLIGRKFEDQEVQTLMKVVPYKIVNKDGNPYIQVENQYGETEVFSPGEITAMILTKMKETAEAFLGRRVTEAVVSVPSYFSNEQRQATKDACFIAGLTNVSLIREPMAPYFEHGLHEEEDDGRNILVIDLVDGKCDVTILFVESGTFEYLATARLGGMELNNDLFMGVMKKAMKDSGLKKHQINEIFLVGASTEVQQLVRDYFNGKVELKTSVNPDVTVATGAAILGDYLTKGAGMRPMC</sequence>
<dbReference type="Gene3D" id="3.30.30.30">
    <property type="match status" value="1"/>
</dbReference>
<name>A0A2U1QBK7_ARTAN</name>
<evidence type="ECO:0000256" key="2">
    <source>
        <dbReference type="ARBA" id="ARBA00022840"/>
    </source>
</evidence>